<dbReference type="PANTHER" id="PTHR37423:SF1">
    <property type="entry name" value="OUTER MEMBRANE PROTEIN ASSEMBLY FACTOR BAMD"/>
    <property type="match status" value="1"/>
</dbReference>
<dbReference type="KEGG" id="phb:HYN04_04145"/>
<name>A0A2Z3I194_9CAUL</name>
<evidence type="ECO:0000256" key="1">
    <source>
        <dbReference type="ARBA" id="ARBA00022729"/>
    </source>
</evidence>
<evidence type="ECO:0000256" key="6">
    <source>
        <dbReference type="HAMAP-Rule" id="MF_00922"/>
    </source>
</evidence>
<reference evidence="11" key="1">
    <citation type="submission" date="2018-05" db="EMBL/GenBank/DDBJ databases">
        <title>Genome sequencing of Phenylobacterium sp. HYN0004.</title>
        <authorList>
            <person name="Yi H."/>
            <person name="Baek C."/>
        </authorList>
    </citation>
    <scope>NUCLEOTIDE SEQUENCE [LARGE SCALE GENOMIC DNA]</scope>
    <source>
        <strain evidence="11">HYN0004</strain>
    </source>
</reference>
<dbReference type="PROSITE" id="PS51257">
    <property type="entry name" value="PROKAR_LIPOPROTEIN"/>
    <property type="match status" value="1"/>
</dbReference>
<comment type="similarity">
    <text evidence="6">Belongs to the BamD family.</text>
</comment>
<dbReference type="PANTHER" id="PTHR37423">
    <property type="entry name" value="SOLUBLE LYTIC MUREIN TRANSGLYCOSYLASE-RELATED"/>
    <property type="match status" value="1"/>
</dbReference>
<keyword evidence="5 6" id="KW-0449">Lipoprotein</keyword>
<feature type="chain" id="PRO_5016471982" description="Outer membrane protein assembly factor BamD" evidence="8">
    <location>
        <begin position="28"/>
        <end position="300"/>
    </location>
</feature>
<comment type="subcellular location">
    <subcellularLocation>
        <location evidence="6">Cell outer membrane</location>
        <topology evidence="6">Lipid-anchor</topology>
    </subcellularLocation>
</comment>
<dbReference type="RefSeq" id="WP_110451295.1">
    <property type="nucleotide sequence ID" value="NZ_CP029479.1"/>
</dbReference>
<evidence type="ECO:0000256" key="7">
    <source>
        <dbReference type="SAM" id="MobiDB-lite"/>
    </source>
</evidence>
<dbReference type="SUPFAM" id="SSF48452">
    <property type="entry name" value="TPR-like"/>
    <property type="match status" value="1"/>
</dbReference>
<comment type="subunit">
    <text evidence="6">Part of the Bam complex.</text>
</comment>
<evidence type="ECO:0000256" key="5">
    <source>
        <dbReference type="ARBA" id="ARBA00023288"/>
    </source>
</evidence>
<dbReference type="Pfam" id="PF13525">
    <property type="entry name" value="YfiO"/>
    <property type="match status" value="1"/>
</dbReference>
<dbReference type="NCBIfam" id="TIGR03302">
    <property type="entry name" value="OM_YfiO"/>
    <property type="match status" value="1"/>
</dbReference>
<evidence type="ECO:0000256" key="3">
    <source>
        <dbReference type="ARBA" id="ARBA00023139"/>
    </source>
</evidence>
<feature type="domain" description="Outer membrane lipoprotein BamD-like" evidence="9">
    <location>
        <begin position="41"/>
        <end position="234"/>
    </location>
</feature>
<keyword evidence="2 6" id="KW-0472">Membrane</keyword>
<dbReference type="GO" id="GO:0051205">
    <property type="term" value="P:protein insertion into membrane"/>
    <property type="evidence" value="ECO:0007669"/>
    <property type="project" value="UniProtKB-UniRule"/>
</dbReference>
<dbReference type="HAMAP" id="MF_00922">
    <property type="entry name" value="OM_assembly_BamD"/>
    <property type="match status" value="1"/>
</dbReference>
<keyword evidence="4 6" id="KW-0998">Cell outer membrane</keyword>
<proteinExistence type="inferred from homology"/>
<dbReference type="InterPro" id="IPR039565">
    <property type="entry name" value="BamD-like"/>
</dbReference>
<keyword evidence="11" id="KW-1185">Reference proteome</keyword>
<dbReference type="GO" id="GO:0043165">
    <property type="term" value="P:Gram-negative-bacterium-type cell outer membrane assembly"/>
    <property type="evidence" value="ECO:0007669"/>
    <property type="project" value="UniProtKB-UniRule"/>
</dbReference>
<keyword evidence="1 6" id="KW-0732">Signal</keyword>
<dbReference type="InterPro" id="IPR011990">
    <property type="entry name" value="TPR-like_helical_dom_sf"/>
</dbReference>
<dbReference type="EMBL" id="CP029479">
    <property type="protein sequence ID" value="AWM78729.1"/>
    <property type="molecule type" value="Genomic_DNA"/>
</dbReference>
<protein>
    <recommendedName>
        <fullName evidence="6">Outer membrane protein assembly factor BamD</fullName>
    </recommendedName>
</protein>
<dbReference type="GO" id="GO:1990063">
    <property type="term" value="C:Bam protein complex"/>
    <property type="evidence" value="ECO:0007669"/>
    <property type="project" value="TreeGrafter"/>
</dbReference>
<keyword evidence="3 6" id="KW-0564">Palmitate</keyword>
<dbReference type="OrthoDB" id="9804044at2"/>
<dbReference type="InterPro" id="IPR017689">
    <property type="entry name" value="BamD"/>
</dbReference>
<evidence type="ECO:0000259" key="9">
    <source>
        <dbReference type="Pfam" id="PF13525"/>
    </source>
</evidence>
<evidence type="ECO:0000256" key="2">
    <source>
        <dbReference type="ARBA" id="ARBA00023136"/>
    </source>
</evidence>
<feature type="signal peptide" evidence="8">
    <location>
        <begin position="1"/>
        <end position="27"/>
    </location>
</feature>
<dbReference type="Gene3D" id="1.25.40.10">
    <property type="entry name" value="Tetratricopeptide repeat domain"/>
    <property type="match status" value="1"/>
</dbReference>
<dbReference type="CDD" id="cd15830">
    <property type="entry name" value="BamD"/>
    <property type="match status" value="1"/>
</dbReference>
<accession>A0A2Z3I194</accession>
<gene>
    <name evidence="6" type="primary">bamD</name>
    <name evidence="10" type="ORF">HYN04_04145</name>
</gene>
<feature type="region of interest" description="Disordered" evidence="7">
    <location>
        <begin position="263"/>
        <end position="300"/>
    </location>
</feature>
<evidence type="ECO:0000313" key="11">
    <source>
        <dbReference type="Proteomes" id="UP000247763"/>
    </source>
</evidence>
<comment type="function">
    <text evidence="6">Part of the outer membrane protein assembly complex, which is involved in assembly and insertion of beta-barrel proteins into the outer membrane.</text>
</comment>
<sequence length="300" mass="33322">MVSVLRRSWTTPALVGLAAALTLAGCAAQPKKQRLVYEERPVELLYATGSSRLDARQWSQAVDYFAEVERQHPYSEWSRRAILMTAYANYQSGNYLEAIGDSDRFLSLYPGNPSAAYAHYLKAICYFDQIVDVGRDQAATGQALAALRDVVQRYPKSEFAADARLKIDMVNDQLAGKEMAVGRYYLRHGDTLAAIGRFQTVLQRYQTTTHAAEALYRLVEANLTLGLMEEARRNGAVLGYNYPGDYWYREAYALLTSKDLKPPVTPDGKAKRRLPLPFVKDPSKTLTPQSAGLAVPPGAG</sequence>
<dbReference type="AlphaFoldDB" id="A0A2Z3I194"/>
<evidence type="ECO:0000256" key="8">
    <source>
        <dbReference type="SAM" id="SignalP"/>
    </source>
</evidence>
<organism evidence="10 11">
    <name type="scientific">Phenylobacterium parvum</name>
    <dbReference type="NCBI Taxonomy" id="2201350"/>
    <lineage>
        <taxon>Bacteria</taxon>
        <taxon>Pseudomonadati</taxon>
        <taxon>Pseudomonadota</taxon>
        <taxon>Alphaproteobacteria</taxon>
        <taxon>Caulobacterales</taxon>
        <taxon>Caulobacteraceae</taxon>
        <taxon>Phenylobacterium</taxon>
    </lineage>
</organism>
<evidence type="ECO:0000256" key="4">
    <source>
        <dbReference type="ARBA" id="ARBA00023237"/>
    </source>
</evidence>
<evidence type="ECO:0000313" key="10">
    <source>
        <dbReference type="EMBL" id="AWM78729.1"/>
    </source>
</evidence>
<dbReference type="Proteomes" id="UP000247763">
    <property type="component" value="Chromosome"/>
</dbReference>